<dbReference type="GO" id="GO:0004519">
    <property type="term" value="F:endonuclease activity"/>
    <property type="evidence" value="ECO:0007669"/>
    <property type="project" value="UniProtKB-KW"/>
</dbReference>
<organism evidence="4 5">
    <name type="scientific">Aeoliella straminimaris</name>
    <dbReference type="NCBI Taxonomy" id="2954799"/>
    <lineage>
        <taxon>Bacteria</taxon>
        <taxon>Pseudomonadati</taxon>
        <taxon>Planctomycetota</taxon>
        <taxon>Planctomycetia</taxon>
        <taxon>Pirellulales</taxon>
        <taxon>Lacipirellulaceae</taxon>
        <taxon>Aeoliella</taxon>
    </lineage>
</organism>
<evidence type="ECO:0000256" key="1">
    <source>
        <dbReference type="SAM" id="MobiDB-lite"/>
    </source>
</evidence>
<evidence type="ECO:0000313" key="5">
    <source>
        <dbReference type="Proteomes" id="UP001155241"/>
    </source>
</evidence>
<evidence type="ECO:0000259" key="3">
    <source>
        <dbReference type="Pfam" id="PF03372"/>
    </source>
</evidence>
<feature type="compositionally biased region" description="Polar residues" evidence="1">
    <location>
        <begin position="327"/>
        <end position="342"/>
    </location>
</feature>
<feature type="domain" description="Endonuclease/exonuclease/phosphatase" evidence="3">
    <location>
        <begin position="37"/>
        <end position="394"/>
    </location>
</feature>
<keyword evidence="5" id="KW-1185">Reference proteome</keyword>
<evidence type="ECO:0000313" key="4">
    <source>
        <dbReference type="EMBL" id="MCO6045996.1"/>
    </source>
</evidence>
<gene>
    <name evidence="4" type="ORF">NG895_19020</name>
</gene>
<dbReference type="InterPro" id="IPR036691">
    <property type="entry name" value="Endo/exonu/phosph_ase_sf"/>
</dbReference>
<reference evidence="4" key="1">
    <citation type="submission" date="2022-06" db="EMBL/GenBank/DDBJ databases">
        <title>Aeoliella straminimaris, a novel planctomycete from sediments.</title>
        <authorList>
            <person name="Vitorino I.R."/>
            <person name="Lage O.M."/>
        </authorList>
    </citation>
    <scope>NUCLEOTIDE SEQUENCE</scope>
    <source>
        <strain evidence="4">ICT_H6.2</strain>
    </source>
</reference>
<feature type="region of interest" description="Disordered" evidence="1">
    <location>
        <begin position="320"/>
        <end position="344"/>
    </location>
</feature>
<keyword evidence="4" id="KW-0540">Nuclease</keyword>
<dbReference type="AlphaFoldDB" id="A0A9X2FHF8"/>
<dbReference type="InterPro" id="IPR005135">
    <property type="entry name" value="Endo/exonuclease/phosphatase"/>
</dbReference>
<feature type="signal peptide" evidence="2">
    <location>
        <begin position="1"/>
        <end position="24"/>
    </location>
</feature>
<dbReference type="Proteomes" id="UP001155241">
    <property type="component" value="Unassembled WGS sequence"/>
</dbReference>
<accession>A0A9X2FHF8</accession>
<dbReference type="EMBL" id="JAMXLR010000064">
    <property type="protein sequence ID" value="MCO6045996.1"/>
    <property type="molecule type" value="Genomic_DNA"/>
</dbReference>
<keyword evidence="2" id="KW-0732">Signal</keyword>
<dbReference type="SUPFAM" id="SSF56219">
    <property type="entry name" value="DNase I-like"/>
    <property type="match status" value="1"/>
</dbReference>
<dbReference type="Pfam" id="PF03372">
    <property type="entry name" value="Exo_endo_phos"/>
    <property type="match status" value="1"/>
</dbReference>
<name>A0A9X2FHF8_9BACT</name>
<sequence length="416" mass="46126">MNQPSIRLAMALLLFSGAASLSLAAQPKKPKDTIRVATYNVSFYRDKEGQLLEDLKAGDARARKIAEVLRRVQPDILLLNEIDYSDAKGQDAPHRRFYCKYAATDDETLPYLRTHFMRTWPVNTGVPSGMDLDRDGQSDGLADAFGYGRYPGQYGMAVYSRFPIKSDEARTFQKFLWKDMPGAKLPVDPETGKPYYSDEVMNIFRLSSKSHWDVPVEVTLGGEKRTIHFLCSHPTPPVFDGPEDRNGRRNHDEIRLWADYVSPDRSDYLVDDGGKRGGLADGASFVILGDLNADPTDGDSAGENIRQLLEHPRVNAAFTPASEGGVASSQRNSELNANQQGDPQFDTADFSGDGHGNLRVDYVLPSRDLQVVDSGVFWPKQGEPGAEAIKATDHRLVWVDLTLPTSEGEARETEAE</sequence>
<keyword evidence="4" id="KW-0378">Hydrolase</keyword>
<comment type="caution">
    <text evidence="4">The sequence shown here is derived from an EMBL/GenBank/DDBJ whole genome shotgun (WGS) entry which is preliminary data.</text>
</comment>
<protein>
    <submittedName>
        <fullName evidence="4">Endonuclease/exonuclease/phosphatase family protein</fullName>
    </submittedName>
</protein>
<proteinExistence type="predicted"/>
<feature type="chain" id="PRO_5040991581" evidence="2">
    <location>
        <begin position="25"/>
        <end position="416"/>
    </location>
</feature>
<keyword evidence="4" id="KW-0255">Endonuclease</keyword>
<dbReference type="Gene3D" id="3.60.10.10">
    <property type="entry name" value="Endonuclease/exonuclease/phosphatase"/>
    <property type="match status" value="1"/>
</dbReference>
<evidence type="ECO:0000256" key="2">
    <source>
        <dbReference type="SAM" id="SignalP"/>
    </source>
</evidence>